<dbReference type="AlphaFoldDB" id="A0A543ASQ9"/>
<dbReference type="InterPro" id="IPR037523">
    <property type="entry name" value="VOC_core"/>
</dbReference>
<evidence type="ECO:0000313" key="3">
    <source>
        <dbReference type="Proteomes" id="UP000317043"/>
    </source>
</evidence>
<dbReference type="EMBL" id="VFOW01000001">
    <property type="protein sequence ID" value="TQL75608.1"/>
    <property type="molecule type" value="Genomic_DNA"/>
</dbReference>
<dbReference type="InterPro" id="IPR029068">
    <property type="entry name" value="Glyas_Bleomycin-R_OHBP_Dase"/>
</dbReference>
<dbReference type="PROSITE" id="PS51819">
    <property type="entry name" value="VOC"/>
    <property type="match status" value="1"/>
</dbReference>
<proteinExistence type="predicted"/>
<name>A0A543ASQ9_9ACTN</name>
<evidence type="ECO:0000313" key="2">
    <source>
        <dbReference type="EMBL" id="TQL75608.1"/>
    </source>
</evidence>
<organism evidence="2 3">
    <name type="scientific">Stackebrandtia endophytica</name>
    <dbReference type="NCBI Taxonomy" id="1496996"/>
    <lineage>
        <taxon>Bacteria</taxon>
        <taxon>Bacillati</taxon>
        <taxon>Actinomycetota</taxon>
        <taxon>Actinomycetes</taxon>
        <taxon>Glycomycetales</taxon>
        <taxon>Glycomycetaceae</taxon>
        <taxon>Stackebrandtia</taxon>
    </lineage>
</organism>
<dbReference type="SUPFAM" id="SSF54593">
    <property type="entry name" value="Glyoxalase/Bleomycin resistance protein/Dihydroxybiphenyl dioxygenase"/>
    <property type="match status" value="1"/>
</dbReference>
<feature type="domain" description="VOC" evidence="1">
    <location>
        <begin position="8"/>
        <end position="128"/>
    </location>
</feature>
<dbReference type="Proteomes" id="UP000317043">
    <property type="component" value="Unassembled WGS sequence"/>
</dbReference>
<keyword evidence="2" id="KW-0560">Oxidoreductase</keyword>
<dbReference type="PANTHER" id="PTHR36437:SF2">
    <property type="entry name" value="GLYOXALASE_BLEOMYCIN RESISTANCE PROTEIN_DIOXYGENASE"/>
    <property type="match status" value="1"/>
</dbReference>
<keyword evidence="2" id="KW-0223">Dioxygenase</keyword>
<dbReference type="GO" id="GO:0051213">
    <property type="term" value="F:dioxygenase activity"/>
    <property type="evidence" value="ECO:0007669"/>
    <property type="project" value="UniProtKB-KW"/>
</dbReference>
<dbReference type="Pfam" id="PF00903">
    <property type="entry name" value="Glyoxalase"/>
    <property type="match status" value="1"/>
</dbReference>
<gene>
    <name evidence="2" type="ORF">FB566_1117</name>
</gene>
<dbReference type="Gene3D" id="3.10.180.10">
    <property type="entry name" value="2,3-Dihydroxybiphenyl 1,2-Dioxygenase, domain 1"/>
    <property type="match status" value="1"/>
</dbReference>
<dbReference type="RefSeq" id="WP_170183163.1">
    <property type="nucleotide sequence ID" value="NZ_JBHTGS010000001.1"/>
</dbReference>
<comment type="caution">
    <text evidence="2">The sequence shown here is derived from an EMBL/GenBank/DDBJ whole genome shotgun (WGS) entry which is preliminary data.</text>
</comment>
<reference evidence="2 3" key="1">
    <citation type="submission" date="2019-06" db="EMBL/GenBank/DDBJ databases">
        <title>Sequencing the genomes of 1000 actinobacteria strains.</title>
        <authorList>
            <person name="Klenk H.-P."/>
        </authorList>
    </citation>
    <scope>NUCLEOTIDE SEQUENCE [LARGE SCALE GENOMIC DNA]</scope>
    <source>
        <strain evidence="2 3">DSM 45928</strain>
    </source>
</reference>
<accession>A0A543ASQ9</accession>
<dbReference type="PANTHER" id="PTHR36437">
    <property type="entry name" value="GLYOXALASE/BLEOMYCIN RESISTANCE PROTEIN/DIOXYGENASE"/>
    <property type="match status" value="1"/>
</dbReference>
<dbReference type="InterPro" id="IPR004360">
    <property type="entry name" value="Glyas_Fos-R_dOase_dom"/>
</dbReference>
<sequence>MTETERVRIDGVRAVSVPVTDQDRAVEFYGGTLGFETRLDEPLEQLGGRWIEMAPPGNGISIALTPADERAPSGVDTGIRFTTPDAAALHAALQAGGVDVDPLLQWEGTPPMFDFRDPDGNVLYVSQTP</sequence>
<evidence type="ECO:0000259" key="1">
    <source>
        <dbReference type="PROSITE" id="PS51819"/>
    </source>
</evidence>
<keyword evidence="3" id="KW-1185">Reference proteome</keyword>
<dbReference type="InParanoid" id="A0A543ASQ9"/>
<protein>
    <submittedName>
        <fullName evidence="2">Extradiol dioxygenase family protein</fullName>
    </submittedName>
</protein>